<dbReference type="PANTHER" id="PTHR24305">
    <property type="entry name" value="CYTOCHROME P450"/>
    <property type="match status" value="1"/>
</dbReference>
<keyword evidence="3 8" id="KW-0349">Heme</keyword>
<feature type="transmembrane region" description="Helical" evidence="9">
    <location>
        <begin position="6"/>
        <end position="27"/>
    </location>
</feature>
<evidence type="ECO:0000256" key="1">
    <source>
        <dbReference type="ARBA" id="ARBA00001971"/>
    </source>
</evidence>
<dbReference type="GO" id="GO:0005506">
    <property type="term" value="F:iron ion binding"/>
    <property type="evidence" value="ECO:0007669"/>
    <property type="project" value="InterPro"/>
</dbReference>
<evidence type="ECO:0000256" key="8">
    <source>
        <dbReference type="PIRSR" id="PIRSR602403-1"/>
    </source>
</evidence>
<dbReference type="GO" id="GO:0020037">
    <property type="term" value="F:heme binding"/>
    <property type="evidence" value="ECO:0007669"/>
    <property type="project" value="InterPro"/>
</dbReference>
<keyword evidence="4 8" id="KW-0479">Metal-binding</keyword>
<evidence type="ECO:0000313" key="10">
    <source>
        <dbReference type="EMBL" id="RJE18137.1"/>
    </source>
</evidence>
<dbReference type="Proteomes" id="UP000266188">
    <property type="component" value="Unassembled WGS sequence"/>
</dbReference>
<dbReference type="PRINTS" id="PR00465">
    <property type="entry name" value="EP450IV"/>
</dbReference>
<evidence type="ECO:0000256" key="4">
    <source>
        <dbReference type="ARBA" id="ARBA00022723"/>
    </source>
</evidence>
<evidence type="ECO:0000256" key="5">
    <source>
        <dbReference type="ARBA" id="ARBA00023002"/>
    </source>
</evidence>
<comment type="caution">
    <text evidence="10">The sequence shown here is derived from an EMBL/GenBank/DDBJ whole genome shotgun (WGS) entry which is preliminary data.</text>
</comment>
<keyword evidence="9" id="KW-0812">Transmembrane</keyword>
<sequence>MQFNYMLELLLAGLTYFILKIIYRLYFHPLSKFPGPKLAASTHLFEFYHDVVRHGKFLWEIEKMHFEYGTHEHHRFRRGLLNKLFSKKSVHELAPMMESTLRKLAFHFEEAYKRGTVICLDDAFTALTADIISYYSYGESLDFLEADDFKGEFREAAFELLSFLHINRFFPYIIPTLQLLPHWVACKVRPKMTALFEFQNTVVQHSLRSIHETTTTNEGITKPSKRGIVFETLNHPSVPAPERTLQRLQDEGTILLVAGTEVVARALTIAMFHLNWDKSLLRKLRSELVQVMPTPSSSVNCSELEQLPYLTGVVNEAMRHTYSMMRLPRVARTEQLKYEKYIIPAGTPVSMSSHFVHMDPNLFPEPETFKPERWVIAAEKKENLTKFIVSFTRGSRACIGMHLTYVELYQAIAILARRFDIELYECSIDDMRFVRDIGLGYPEKGNLTIRARVTGIVQQ</sequence>
<evidence type="ECO:0000256" key="6">
    <source>
        <dbReference type="ARBA" id="ARBA00023004"/>
    </source>
</evidence>
<evidence type="ECO:0000256" key="2">
    <source>
        <dbReference type="ARBA" id="ARBA00010617"/>
    </source>
</evidence>
<reference evidence="11" key="1">
    <citation type="submission" date="2017-02" db="EMBL/GenBank/DDBJ databases">
        <authorList>
            <person name="Tafer H."/>
            <person name="Lopandic K."/>
        </authorList>
    </citation>
    <scope>NUCLEOTIDE SEQUENCE [LARGE SCALE GENOMIC DNA]</scope>
    <source>
        <strain evidence="11">CBS 366.77</strain>
    </source>
</reference>
<dbReference type="SUPFAM" id="SSF48264">
    <property type="entry name" value="Cytochrome P450"/>
    <property type="match status" value="1"/>
</dbReference>
<evidence type="ECO:0000313" key="11">
    <source>
        <dbReference type="Proteomes" id="UP000266188"/>
    </source>
</evidence>
<protein>
    <submittedName>
        <fullName evidence="10">Cytochrome P450</fullName>
    </submittedName>
</protein>
<feature type="binding site" description="axial binding residue" evidence="8">
    <location>
        <position position="398"/>
    </location>
    <ligand>
        <name>heme</name>
        <dbReference type="ChEBI" id="CHEBI:30413"/>
    </ligand>
    <ligandPart>
        <name>Fe</name>
        <dbReference type="ChEBI" id="CHEBI:18248"/>
    </ligandPart>
</feature>
<keyword evidence="7" id="KW-0503">Monooxygenase</keyword>
<comment type="cofactor">
    <cofactor evidence="1 8">
        <name>heme</name>
        <dbReference type="ChEBI" id="CHEBI:30413"/>
    </cofactor>
</comment>
<evidence type="ECO:0000256" key="7">
    <source>
        <dbReference type="ARBA" id="ARBA00023033"/>
    </source>
</evidence>
<organism evidence="10 11">
    <name type="scientific">Aspergillus sclerotialis</name>
    <dbReference type="NCBI Taxonomy" id="2070753"/>
    <lineage>
        <taxon>Eukaryota</taxon>
        <taxon>Fungi</taxon>
        <taxon>Dikarya</taxon>
        <taxon>Ascomycota</taxon>
        <taxon>Pezizomycotina</taxon>
        <taxon>Eurotiomycetes</taxon>
        <taxon>Eurotiomycetidae</taxon>
        <taxon>Eurotiales</taxon>
        <taxon>Aspergillaceae</taxon>
        <taxon>Aspergillus</taxon>
        <taxon>Aspergillus subgen. Polypaecilum</taxon>
    </lineage>
</organism>
<dbReference type="Gene3D" id="1.10.630.10">
    <property type="entry name" value="Cytochrome P450"/>
    <property type="match status" value="1"/>
</dbReference>
<dbReference type="GO" id="GO:0016705">
    <property type="term" value="F:oxidoreductase activity, acting on paired donors, with incorporation or reduction of molecular oxygen"/>
    <property type="evidence" value="ECO:0007669"/>
    <property type="project" value="InterPro"/>
</dbReference>
<gene>
    <name evidence="10" type="ORF">PHISCL_09528</name>
</gene>
<dbReference type="InterPro" id="IPR002403">
    <property type="entry name" value="Cyt_P450_E_grp-IV"/>
</dbReference>
<keyword evidence="9" id="KW-1133">Transmembrane helix</keyword>
<dbReference type="GO" id="GO:0004497">
    <property type="term" value="F:monooxygenase activity"/>
    <property type="evidence" value="ECO:0007669"/>
    <property type="project" value="UniProtKB-KW"/>
</dbReference>
<dbReference type="AlphaFoldDB" id="A0A3A2ZA33"/>
<proteinExistence type="inferred from homology"/>
<dbReference type="Pfam" id="PF00067">
    <property type="entry name" value="p450"/>
    <property type="match status" value="1"/>
</dbReference>
<dbReference type="EMBL" id="MVGC01000616">
    <property type="protein sequence ID" value="RJE18137.1"/>
    <property type="molecule type" value="Genomic_DNA"/>
</dbReference>
<keyword evidence="5" id="KW-0560">Oxidoreductase</keyword>
<keyword evidence="6 8" id="KW-0408">Iron</keyword>
<name>A0A3A2ZA33_9EURO</name>
<accession>A0A3A2ZA33</accession>
<dbReference type="STRING" id="2070753.A0A3A2ZA33"/>
<dbReference type="PANTHER" id="PTHR24305:SF157">
    <property type="entry name" value="N-ACETYLTRYPTOPHAN 6-HYDROXYLASE IVOC-RELATED"/>
    <property type="match status" value="1"/>
</dbReference>
<evidence type="ECO:0000256" key="9">
    <source>
        <dbReference type="SAM" id="Phobius"/>
    </source>
</evidence>
<dbReference type="InterPro" id="IPR001128">
    <property type="entry name" value="Cyt_P450"/>
</dbReference>
<dbReference type="InterPro" id="IPR036396">
    <property type="entry name" value="Cyt_P450_sf"/>
</dbReference>
<comment type="similarity">
    <text evidence="2">Belongs to the cytochrome P450 family.</text>
</comment>
<dbReference type="CDD" id="cd11062">
    <property type="entry name" value="CYP58-like"/>
    <property type="match status" value="1"/>
</dbReference>
<dbReference type="OrthoDB" id="3945418at2759"/>
<dbReference type="InterPro" id="IPR050121">
    <property type="entry name" value="Cytochrome_P450_monoxygenase"/>
</dbReference>
<keyword evidence="9" id="KW-0472">Membrane</keyword>
<keyword evidence="11" id="KW-1185">Reference proteome</keyword>
<evidence type="ECO:0000256" key="3">
    <source>
        <dbReference type="ARBA" id="ARBA00022617"/>
    </source>
</evidence>